<organism evidence="1 2">
    <name type="scientific">Sulfuritortus calidifontis</name>
    <dbReference type="NCBI Taxonomy" id="1914471"/>
    <lineage>
        <taxon>Bacteria</taxon>
        <taxon>Pseudomonadati</taxon>
        <taxon>Pseudomonadota</taxon>
        <taxon>Betaproteobacteria</taxon>
        <taxon>Nitrosomonadales</taxon>
        <taxon>Thiobacillaceae</taxon>
        <taxon>Sulfuritortus</taxon>
    </lineage>
</organism>
<evidence type="ECO:0000313" key="1">
    <source>
        <dbReference type="EMBL" id="TCS70454.1"/>
    </source>
</evidence>
<dbReference type="Pfam" id="PF07009">
    <property type="entry name" value="NusG_II"/>
    <property type="match status" value="1"/>
</dbReference>
<dbReference type="OrthoDB" id="47603at2"/>
<accession>A0A4R3JVP2</accession>
<protein>
    <submittedName>
        <fullName evidence="1">NusG-like protein</fullName>
    </submittedName>
</protein>
<name>A0A4R3JVP2_9PROT</name>
<dbReference type="Gene3D" id="2.60.320.10">
    <property type="entry name" value="N-utilization substance G protein NusG, insert domain"/>
    <property type="match status" value="1"/>
</dbReference>
<dbReference type="CDD" id="cd09910">
    <property type="entry name" value="NGN-insert_like"/>
    <property type="match status" value="1"/>
</dbReference>
<keyword evidence="2" id="KW-1185">Reference proteome</keyword>
<gene>
    <name evidence="1" type="ORF">EDC61_11653</name>
</gene>
<dbReference type="AlphaFoldDB" id="A0A4R3JVP2"/>
<reference evidence="1 2" key="1">
    <citation type="submission" date="2019-03" db="EMBL/GenBank/DDBJ databases">
        <title>Genomic Encyclopedia of Type Strains, Phase IV (KMG-IV): sequencing the most valuable type-strain genomes for metagenomic binning, comparative biology and taxonomic classification.</title>
        <authorList>
            <person name="Goeker M."/>
        </authorList>
    </citation>
    <scope>NUCLEOTIDE SEQUENCE [LARGE SCALE GENOMIC DNA]</scope>
    <source>
        <strain evidence="1 2">DSM 103923</strain>
    </source>
</reference>
<dbReference type="EMBL" id="SLZY01000016">
    <property type="protein sequence ID" value="TCS70454.1"/>
    <property type="molecule type" value="Genomic_DNA"/>
</dbReference>
<dbReference type="InterPro" id="IPR038690">
    <property type="entry name" value="NusG_2_sf"/>
</dbReference>
<evidence type="ECO:0000313" key="2">
    <source>
        <dbReference type="Proteomes" id="UP000295135"/>
    </source>
</evidence>
<sequence>MRFRHRPSGLSAQANAGVAGVKRSGRSQVAQWIYPGDWLLLAGGFALVAGLALHAPAPADRVLIKQAGRTFAEASLRLNRIIAVPGPLGTTEVEIRDGRVRVKADPGPRQLCVNQGWLKAGEAAICLPNRVSVELGRAAYDSLNY</sequence>
<proteinExistence type="predicted"/>
<dbReference type="Proteomes" id="UP000295135">
    <property type="component" value="Unassembled WGS sequence"/>
</dbReference>
<comment type="caution">
    <text evidence="1">The sequence shown here is derived from an EMBL/GenBank/DDBJ whole genome shotgun (WGS) entry which is preliminary data.</text>
</comment>